<dbReference type="CDD" id="cd06224">
    <property type="entry name" value="REM"/>
    <property type="match status" value="1"/>
</dbReference>
<evidence type="ECO:0000259" key="7">
    <source>
        <dbReference type="PROSITE" id="PS50009"/>
    </source>
</evidence>
<feature type="region of interest" description="Disordered" evidence="5">
    <location>
        <begin position="166"/>
        <end position="222"/>
    </location>
</feature>
<evidence type="ECO:0000256" key="5">
    <source>
        <dbReference type="SAM" id="MobiDB-lite"/>
    </source>
</evidence>
<dbReference type="Pfam" id="PF07653">
    <property type="entry name" value="SH3_2"/>
    <property type="match status" value="1"/>
</dbReference>
<gene>
    <name evidence="9" type="ORF">ACA1_180780</name>
</gene>
<dbReference type="SMART" id="SM00147">
    <property type="entry name" value="RasGEF"/>
    <property type="match status" value="1"/>
</dbReference>
<feature type="compositionally biased region" description="Polar residues" evidence="5">
    <location>
        <begin position="166"/>
        <end position="178"/>
    </location>
</feature>
<dbReference type="Pfam" id="PF00618">
    <property type="entry name" value="RasGEF_N"/>
    <property type="match status" value="1"/>
</dbReference>
<dbReference type="AlphaFoldDB" id="L8GF96"/>
<dbReference type="EMBL" id="KB008172">
    <property type="protein sequence ID" value="ELR10856.1"/>
    <property type="molecule type" value="Genomic_DNA"/>
</dbReference>
<dbReference type="PROSITE" id="PS50009">
    <property type="entry name" value="RASGEF_CAT"/>
    <property type="match status" value="1"/>
</dbReference>
<name>L8GF96_ACACF</name>
<protein>
    <submittedName>
        <fullName evidence="9">RasGEF domain containing protein</fullName>
    </submittedName>
</protein>
<accession>L8GF96</accession>
<dbReference type="STRING" id="1257118.L8GF96"/>
<dbReference type="GeneID" id="14911253"/>
<dbReference type="OrthoDB" id="26687at2759"/>
<evidence type="ECO:0000259" key="6">
    <source>
        <dbReference type="PROSITE" id="PS50002"/>
    </source>
</evidence>
<feature type="domain" description="N-terminal Ras-GEF" evidence="8">
    <location>
        <begin position="252"/>
        <end position="385"/>
    </location>
</feature>
<dbReference type="PROSITE" id="PS50002">
    <property type="entry name" value="SH3"/>
    <property type="match status" value="1"/>
</dbReference>
<dbReference type="InterPro" id="IPR008937">
    <property type="entry name" value="Ras-like_GEF"/>
</dbReference>
<dbReference type="Gene3D" id="2.30.30.40">
    <property type="entry name" value="SH3 Domains"/>
    <property type="match status" value="1"/>
</dbReference>
<dbReference type="KEGG" id="acan:ACA1_180780"/>
<dbReference type="GO" id="GO:0005085">
    <property type="term" value="F:guanyl-nucleotide exchange factor activity"/>
    <property type="evidence" value="ECO:0007669"/>
    <property type="project" value="UniProtKB-KW"/>
</dbReference>
<evidence type="ECO:0000256" key="2">
    <source>
        <dbReference type="ARBA" id="ARBA00022658"/>
    </source>
</evidence>
<evidence type="ECO:0000256" key="3">
    <source>
        <dbReference type="PROSITE-ProRule" id="PRU00168"/>
    </source>
</evidence>
<keyword evidence="2 3" id="KW-0344">Guanine-nucleotide releasing factor</keyword>
<reference evidence="9 10" key="1">
    <citation type="journal article" date="2013" name="Genome Biol.">
        <title>Genome of Acanthamoeba castellanii highlights extensive lateral gene transfer and early evolution of tyrosine kinase signaling.</title>
        <authorList>
            <person name="Clarke M."/>
            <person name="Lohan A.J."/>
            <person name="Liu B."/>
            <person name="Lagkouvardos I."/>
            <person name="Roy S."/>
            <person name="Zafar N."/>
            <person name="Bertelli C."/>
            <person name="Schilde C."/>
            <person name="Kianianmomeni A."/>
            <person name="Burglin T.R."/>
            <person name="Frech C."/>
            <person name="Turcotte B."/>
            <person name="Kopec K.O."/>
            <person name="Synnott J.M."/>
            <person name="Choo C."/>
            <person name="Paponov I."/>
            <person name="Finkler A."/>
            <person name="Soon Heng Tan C."/>
            <person name="Hutchins A.P."/>
            <person name="Weinmeier T."/>
            <person name="Rattei T."/>
            <person name="Chu J.S."/>
            <person name="Gimenez G."/>
            <person name="Irimia M."/>
            <person name="Rigden D.J."/>
            <person name="Fitzpatrick D.A."/>
            <person name="Lorenzo-Morales J."/>
            <person name="Bateman A."/>
            <person name="Chiu C.H."/>
            <person name="Tang P."/>
            <person name="Hegemann P."/>
            <person name="Fromm H."/>
            <person name="Raoult D."/>
            <person name="Greub G."/>
            <person name="Miranda-Saavedra D."/>
            <person name="Chen N."/>
            <person name="Nash P."/>
            <person name="Ginger M.L."/>
            <person name="Horn M."/>
            <person name="Schaap P."/>
            <person name="Caler L."/>
            <person name="Loftus B."/>
        </authorList>
    </citation>
    <scope>NUCLEOTIDE SEQUENCE [LARGE SCALE GENOMIC DNA]</scope>
    <source>
        <strain evidence="9 10">Neff</strain>
    </source>
</reference>
<dbReference type="InterPro" id="IPR036028">
    <property type="entry name" value="SH3-like_dom_sf"/>
</dbReference>
<keyword evidence="1 4" id="KW-0728">SH3 domain</keyword>
<feature type="domain" description="Ras-GEF" evidence="7">
    <location>
        <begin position="462"/>
        <end position="612"/>
    </location>
</feature>
<dbReference type="PANTHER" id="PTHR23113:SF99">
    <property type="entry name" value="RASGEF DOMAIN-CONTAINING PROTEIN"/>
    <property type="match status" value="1"/>
</dbReference>
<dbReference type="SUPFAM" id="SSF48366">
    <property type="entry name" value="Ras GEF"/>
    <property type="match status" value="1"/>
</dbReference>
<organism evidence="9 10">
    <name type="scientific">Acanthamoeba castellanii (strain ATCC 30010 / Neff)</name>
    <dbReference type="NCBI Taxonomy" id="1257118"/>
    <lineage>
        <taxon>Eukaryota</taxon>
        <taxon>Amoebozoa</taxon>
        <taxon>Discosea</taxon>
        <taxon>Longamoebia</taxon>
        <taxon>Centramoebida</taxon>
        <taxon>Acanthamoebidae</taxon>
        <taxon>Acanthamoeba</taxon>
    </lineage>
</organism>
<dbReference type="RefSeq" id="XP_004332869.1">
    <property type="nucleotide sequence ID" value="XM_004332821.1"/>
</dbReference>
<dbReference type="Proteomes" id="UP000011083">
    <property type="component" value="Unassembled WGS sequence"/>
</dbReference>
<dbReference type="InterPro" id="IPR036964">
    <property type="entry name" value="RASGEF_cat_dom_sf"/>
</dbReference>
<dbReference type="SMART" id="SM00326">
    <property type="entry name" value="SH3"/>
    <property type="match status" value="1"/>
</dbReference>
<dbReference type="PANTHER" id="PTHR23113">
    <property type="entry name" value="GUANINE NUCLEOTIDE EXCHANGE FACTOR"/>
    <property type="match status" value="1"/>
</dbReference>
<dbReference type="InterPro" id="IPR001452">
    <property type="entry name" value="SH3_domain"/>
</dbReference>
<dbReference type="Pfam" id="PF00617">
    <property type="entry name" value="RasGEF"/>
    <property type="match status" value="1"/>
</dbReference>
<sequence>MGSDGGKPQQSTFGPSRGRGLTVALGVAATEDSTPTADSTDGDSADNLALAGSATISASMGAAVTAEMKRNRSYSTAVTPRQQTGSTPELNRLGPAPRPSLPEAWVGVGEETVKCVALRAFRGEREDDLAFDQGDVVEVARAELLKAAHWCHGRCKGRSGLFPTSHVRQPDNNASSPASPLLSGGVDEAPSLLPTTTSSDGDEGGEFGVGTTNGGAKEAAGDDVRLTEEDISDADGELTYEDVDEEGVPGRTTKVIASGPRGKLIEALVIPRTIPEPFYTEAFLLTRAYFISSRALLNRLIHFFLHYQEPNGAKEDPADVNKLQKPIQGRVLNVLQKWVENSFYDFAEDDVLLERLVRFVADNIPTNMFAHKLIKGVRKKKREFKLVLEGDKEAGIEKLFEQILGPTAGPEAADAPAEAVRPAKEKKKPKNIIATHLTIRRGHRRGASEGDEEKKLNFLEIGARDLAVQLTLLEQEMFARIKPSELLFGNAGKKNKHQLAPHVMQLVNWFNRIVNWVASVIVVNPNIKERRLVVKRFLEIADECRKLKNFFGLQEIVSALNMACIERLQATWKGMSRQDLALFSELSGDGLGRGTDEDDTLFLAPPGKALVL</sequence>
<proteinExistence type="predicted"/>
<dbReference type="SUPFAM" id="SSF50044">
    <property type="entry name" value="SH3-domain"/>
    <property type="match status" value="1"/>
</dbReference>
<feature type="domain" description="SH3" evidence="6">
    <location>
        <begin position="110"/>
        <end position="172"/>
    </location>
</feature>
<feature type="region of interest" description="Disordered" evidence="5">
    <location>
        <begin position="1"/>
        <end position="45"/>
    </location>
</feature>
<dbReference type="Gene3D" id="1.20.870.10">
    <property type="entry name" value="Son of sevenless (SoS) protein Chain: S domain 1"/>
    <property type="match status" value="1"/>
</dbReference>
<dbReference type="GO" id="GO:0007264">
    <property type="term" value="P:small GTPase-mediated signal transduction"/>
    <property type="evidence" value="ECO:0007669"/>
    <property type="project" value="InterPro"/>
</dbReference>
<evidence type="ECO:0000313" key="9">
    <source>
        <dbReference type="EMBL" id="ELR10856.1"/>
    </source>
</evidence>
<dbReference type="SMART" id="SM00229">
    <property type="entry name" value="RasGEFN"/>
    <property type="match status" value="1"/>
</dbReference>
<dbReference type="PROSITE" id="PS50212">
    <property type="entry name" value="RASGEF_NTER"/>
    <property type="match status" value="1"/>
</dbReference>
<evidence type="ECO:0000313" key="10">
    <source>
        <dbReference type="Proteomes" id="UP000011083"/>
    </source>
</evidence>
<dbReference type="VEuPathDB" id="AmoebaDB:ACA1_180780"/>
<dbReference type="CDD" id="cd00174">
    <property type="entry name" value="SH3"/>
    <property type="match status" value="1"/>
</dbReference>
<dbReference type="InterPro" id="IPR023578">
    <property type="entry name" value="Ras_GEF_dom_sf"/>
</dbReference>
<dbReference type="InterPro" id="IPR000651">
    <property type="entry name" value="Ras-like_Gua-exchang_fac_N"/>
</dbReference>
<evidence type="ECO:0000256" key="4">
    <source>
        <dbReference type="PROSITE-ProRule" id="PRU00192"/>
    </source>
</evidence>
<evidence type="ECO:0000256" key="1">
    <source>
        <dbReference type="ARBA" id="ARBA00022443"/>
    </source>
</evidence>
<dbReference type="InterPro" id="IPR001895">
    <property type="entry name" value="RASGEF_cat_dom"/>
</dbReference>
<feature type="region of interest" description="Disordered" evidence="5">
    <location>
        <begin position="71"/>
        <end position="98"/>
    </location>
</feature>
<dbReference type="Gene3D" id="1.10.840.10">
    <property type="entry name" value="Ras guanine-nucleotide exchange factors catalytic domain"/>
    <property type="match status" value="1"/>
</dbReference>
<evidence type="ECO:0000259" key="8">
    <source>
        <dbReference type="PROSITE" id="PS50212"/>
    </source>
</evidence>
<feature type="compositionally biased region" description="Polar residues" evidence="5">
    <location>
        <begin position="73"/>
        <end position="89"/>
    </location>
</feature>
<keyword evidence="10" id="KW-1185">Reference proteome</keyword>